<dbReference type="Gene3D" id="1.10.10.60">
    <property type="entry name" value="Homeodomain-like"/>
    <property type="match status" value="1"/>
</dbReference>
<keyword evidence="3 6" id="KW-0815">Transposition</keyword>
<dbReference type="GO" id="GO:0004803">
    <property type="term" value="F:transposase activity"/>
    <property type="evidence" value="ECO:0007669"/>
    <property type="project" value="UniProtKB-UniRule"/>
</dbReference>
<evidence type="ECO:0000256" key="2">
    <source>
        <dbReference type="ARBA" id="ARBA00010961"/>
    </source>
</evidence>
<evidence type="ECO:0000313" key="8">
    <source>
        <dbReference type="Proteomes" id="UP000317421"/>
    </source>
</evidence>
<dbReference type="AlphaFoldDB" id="A0A5C6ALT3"/>
<dbReference type="EMBL" id="SJPR01000001">
    <property type="protein sequence ID" value="TWU00427.1"/>
    <property type="molecule type" value="Genomic_DNA"/>
</dbReference>
<evidence type="ECO:0000256" key="6">
    <source>
        <dbReference type="RuleBase" id="RU365089"/>
    </source>
</evidence>
<dbReference type="InterPro" id="IPR009057">
    <property type="entry name" value="Homeodomain-like_sf"/>
</dbReference>
<gene>
    <name evidence="7" type="ORF">Pla108_13780</name>
</gene>
<keyword evidence="8" id="KW-1185">Reference proteome</keyword>
<dbReference type="Pfam" id="PF00872">
    <property type="entry name" value="Transposase_mut"/>
    <property type="match status" value="1"/>
</dbReference>
<dbReference type="InterPro" id="IPR001207">
    <property type="entry name" value="Transposase_mutator"/>
</dbReference>
<evidence type="ECO:0000256" key="1">
    <source>
        <dbReference type="ARBA" id="ARBA00002190"/>
    </source>
</evidence>
<evidence type="ECO:0000256" key="5">
    <source>
        <dbReference type="ARBA" id="ARBA00023172"/>
    </source>
</evidence>
<comment type="function">
    <text evidence="1 6">Required for the transposition of the insertion element.</text>
</comment>
<dbReference type="Pfam" id="PF01527">
    <property type="entry name" value="HTH_Tnp_1"/>
    <property type="match status" value="1"/>
</dbReference>
<dbReference type="Proteomes" id="UP000317421">
    <property type="component" value="Unassembled WGS sequence"/>
</dbReference>
<protein>
    <recommendedName>
        <fullName evidence="6">Mutator family transposase</fullName>
    </recommendedName>
</protein>
<evidence type="ECO:0000256" key="4">
    <source>
        <dbReference type="ARBA" id="ARBA00023125"/>
    </source>
</evidence>
<name>A0A5C6ALT3_9BACT</name>
<proteinExistence type="inferred from homology"/>
<dbReference type="InterPro" id="IPR002514">
    <property type="entry name" value="Transposase_8"/>
</dbReference>
<evidence type="ECO:0000256" key="3">
    <source>
        <dbReference type="ARBA" id="ARBA00022578"/>
    </source>
</evidence>
<keyword evidence="6" id="KW-0814">Transposable element</keyword>
<dbReference type="GO" id="GO:0003677">
    <property type="term" value="F:DNA binding"/>
    <property type="evidence" value="ECO:0007669"/>
    <property type="project" value="UniProtKB-UniRule"/>
</dbReference>
<comment type="similarity">
    <text evidence="2 6">Belongs to the transposase mutator family.</text>
</comment>
<organism evidence="7 8">
    <name type="scientific">Botrimarina colliarenosi</name>
    <dbReference type="NCBI Taxonomy" id="2528001"/>
    <lineage>
        <taxon>Bacteria</taxon>
        <taxon>Pseudomonadati</taxon>
        <taxon>Planctomycetota</taxon>
        <taxon>Planctomycetia</taxon>
        <taxon>Pirellulales</taxon>
        <taxon>Lacipirellulaceae</taxon>
        <taxon>Botrimarina</taxon>
    </lineage>
</organism>
<comment type="caution">
    <text evidence="7">The sequence shown here is derived from an EMBL/GenBank/DDBJ whole genome shotgun (WGS) entry which is preliminary data.</text>
</comment>
<keyword evidence="5 6" id="KW-0233">DNA recombination</keyword>
<dbReference type="OrthoDB" id="355828at2"/>
<dbReference type="SUPFAM" id="SSF46689">
    <property type="entry name" value="Homeodomain-like"/>
    <property type="match status" value="1"/>
</dbReference>
<reference evidence="7 8" key="1">
    <citation type="submission" date="2019-02" db="EMBL/GenBank/DDBJ databases">
        <title>Deep-cultivation of Planctomycetes and their phenomic and genomic characterization uncovers novel biology.</title>
        <authorList>
            <person name="Wiegand S."/>
            <person name="Jogler M."/>
            <person name="Boedeker C."/>
            <person name="Pinto D."/>
            <person name="Vollmers J."/>
            <person name="Rivas-Marin E."/>
            <person name="Kohn T."/>
            <person name="Peeters S.H."/>
            <person name="Heuer A."/>
            <person name="Rast P."/>
            <person name="Oberbeckmann S."/>
            <person name="Bunk B."/>
            <person name="Jeske O."/>
            <person name="Meyerdierks A."/>
            <person name="Storesund J.E."/>
            <person name="Kallscheuer N."/>
            <person name="Luecker S."/>
            <person name="Lage O.M."/>
            <person name="Pohl T."/>
            <person name="Merkel B.J."/>
            <person name="Hornburger P."/>
            <person name="Mueller R.-W."/>
            <person name="Bruemmer F."/>
            <person name="Labrenz M."/>
            <person name="Spormann A.M."/>
            <person name="Op Den Camp H."/>
            <person name="Overmann J."/>
            <person name="Amann R."/>
            <person name="Jetten M.S.M."/>
            <person name="Mascher T."/>
            <person name="Medema M.H."/>
            <person name="Devos D.P."/>
            <person name="Kaster A.-K."/>
            <person name="Ovreas L."/>
            <person name="Rohde M."/>
            <person name="Galperin M.Y."/>
            <person name="Jogler C."/>
        </authorList>
    </citation>
    <scope>NUCLEOTIDE SEQUENCE [LARGE SCALE GENOMIC DNA]</scope>
    <source>
        <strain evidence="7 8">Pla108</strain>
    </source>
</reference>
<accession>A0A5C6ALT3</accession>
<dbReference type="GO" id="GO:0006313">
    <property type="term" value="P:DNA transposition"/>
    <property type="evidence" value="ECO:0007669"/>
    <property type="project" value="UniProtKB-UniRule"/>
</dbReference>
<dbReference type="PANTHER" id="PTHR33217">
    <property type="entry name" value="TRANSPOSASE FOR INSERTION SEQUENCE ELEMENT IS1081"/>
    <property type="match status" value="1"/>
</dbReference>
<dbReference type="PANTHER" id="PTHR33217:SF9">
    <property type="entry name" value="MUTATOR FAMILY TRANSPOSASE"/>
    <property type="match status" value="1"/>
</dbReference>
<evidence type="ECO:0000313" key="7">
    <source>
        <dbReference type="EMBL" id="TWU00427.1"/>
    </source>
</evidence>
<sequence length="205" mass="22972">MSEPRKRRSYDEAFKREAVRLVVEENYSLARAAEAVGVSEQSLREWRKKLGPPIEPCGEDAKGVSSGDFTDALQAILGTGCPGLSASTVTRLKGVWEQEYNAWSKRSLEGKEYVYVWADGIHTNIRLEEDRQCLLVLMGATKEGKKELIAMTDGHRESAESWRELLLAYLRKAKSVEELIPYLYLKGVSSGDFTDALREASRPLG</sequence>
<keyword evidence="4 6" id="KW-0238">DNA-binding</keyword>